<keyword evidence="2" id="KW-1185">Reference proteome</keyword>
<accession>A0A6I4VSN7</accession>
<protein>
    <submittedName>
        <fullName evidence="1">Uncharacterized protein</fullName>
    </submittedName>
</protein>
<proteinExistence type="predicted"/>
<dbReference type="AlphaFoldDB" id="A0A6I4VSN7"/>
<organism evidence="1 2">
    <name type="scientific">Shimazuella alba</name>
    <dbReference type="NCBI Taxonomy" id="2690964"/>
    <lineage>
        <taxon>Bacteria</taxon>
        <taxon>Bacillati</taxon>
        <taxon>Bacillota</taxon>
        <taxon>Bacilli</taxon>
        <taxon>Bacillales</taxon>
        <taxon>Thermoactinomycetaceae</taxon>
        <taxon>Shimazuella</taxon>
    </lineage>
</organism>
<dbReference type="Proteomes" id="UP000430692">
    <property type="component" value="Unassembled WGS sequence"/>
</dbReference>
<dbReference type="EMBL" id="WUUL01000006">
    <property type="protein sequence ID" value="MXQ54033.1"/>
    <property type="molecule type" value="Genomic_DNA"/>
</dbReference>
<comment type="caution">
    <text evidence="1">The sequence shown here is derived from an EMBL/GenBank/DDBJ whole genome shotgun (WGS) entry which is preliminary data.</text>
</comment>
<evidence type="ECO:0000313" key="2">
    <source>
        <dbReference type="Proteomes" id="UP000430692"/>
    </source>
</evidence>
<name>A0A6I4VSN7_9BACL</name>
<evidence type="ECO:0000313" key="1">
    <source>
        <dbReference type="EMBL" id="MXQ54033.1"/>
    </source>
</evidence>
<sequence>MTIFKHGVAVKENFWTSNEGEMYSLDPTSYCVGMDVIDYIVLNNHAALREMKKHFAEDSDLGTILRHLLRYHKEIPGRDLFEWYALVEEEVRDSQNDQILWWWERLRSLVIQSLSLLWRWDRNDGQKLDLSSIDDYQAVFSRAMSSDLAPLEKEQWKLMLDLLEVLGGLRDAGPGFEKLHTWCMEESGELLSK</sequence>
<gene>
    <name evidence="1" type="ORF">GSM42_09950</name>
</gene>
<reference evidence="1 2" key="1">
    <citation type="submission" date="2019-12" db="EMBL/GenBank/DDBJ databases">
        <title>Whole-genome analyses of novel actinobacteria.</title>
        <authorList>
            <person name="Sahin N."/>
            <person name="Saygin H."/>
        </authorList>
    </citation>
    <scope>NUCLEOTIDE SEQUENCE [LARGE SCALE GENOMIC DNA]</scope>
    <source>
        <strain evidence="1 2">KC615</strain>
    </source>
</reference>
<dbReference type="RefSeq" id="WP_160801396.1">
    <property type="nucleotide sequence ID" value="NZ_WUUL01000006.1"/>
</dbReference>